<comment type="catalytic activity">
    <reaction evidence="1">
        <text>(6S)-5-methyl-5,6,7,8-tetrahydrofolate + L-homocysteine = (6S)-5,6,7,8-tetrahydrofolate + L-methionine</text>
        <dbReference type="Rhea" id="RHEA:11172"/>
        <dbReference type="ChEBI" id="CHEBI:18608"/>
        <dbReference type="ChEBI" id="CHEBI:57453"/>
        <dbReference type="ChEBI" id="CHEBI:57844"/>
        <dbReference type="ChEBI" id="CHEBI:58199"/>
        <dbReference type="EC" id="2.1.1.13"/>
    </reaction>
</comment>
<dbReference type="AlphaFoldDB" id="A0A4R3K8B9"/>
<dbReference type="Pfam" id="PF02310">
    <property type="entry name" value="B12-binding"/>
    <property type="match status" value="1"/>
</dbReference>
<evidence type="ECO:0000313" key="25">
    <source>
        <dbReference type="Proteomes" id="UP000295726"/>
    </source>
</evidence>
<dbReference type="Gene3D" id="3.20.20.20">
    <property type="entry name" value="Dihydropteroate synthase-like"/>
    <property type="match status" value="1"/>
</dbReference>
<comment type="function">
    <text evidence="17">Catalyzes the transfer of a methyl group from methyl-cobalamin to homocysteine, yielding enzyme-bound cob(I)alamin and methionine. Subsequently, remethylates the cofactor using methyltetrahydrofolate.</text>
</comment>
<keyword evidence="11 19" id="KW-0808">Transferase</keyword>
<evidence type="ECO:0000256" key="13">
    <source>
        <dbReference type="ARBA" id="ARBA00022723"/>
    </source>
</evidence>
<dbReference type="UniPathway" id="UPA00051">
    <property type="reaction ID" value="UER00081"/>
</dbReference>
<sequence>MILDRLGKELLFFDGGMGTLLQAEGLKPGELPETWNIMHADVITDIHRQYIESGSDIVLTNTFGANALKFHDETCSLQEIVRTAVIHAKTAAALAETGGREIYTALDVGPTGKLLRPMGDLDFEDAYEAFGEVMRCGAEAGADLIHIETMSDTYELKAAVLAAKENTSLPVFVTTIFDERGKLLTGADVPAVVALLEGLRVDALGINCGLGPVQMLPVFEQILQYTSLPIIVKPNAGLPKQVRGETYYDVLPREFAATMREIVSQGAAIVGGCCGTTPEHIREMTEICRGMPLKPITEKNITMVSSYGQSVCFGQGSKIIGERINPTGKKRFKQALKEHDIDYILKEGITQQDLGAHILDVNVGLPDIDETAVMVEVVEELQSVTNLPLQIDTVDAKAMEAALRIYNGKPMVNSVSGKQESMDVVFPLMQKYGGVVIGLTLDETGIPKTAEERVAVARKIIKEAKKYGIQKKDIVIDVLAMTISSEPEGAKVTLEALKKVREELGVHTVLGVSNISFGLPSRPVINSNFYTMAMLNGLSAGIINPFSEEMMKSFYAYHALMNLDSNCEKYISRYAGISSAVQDASSGASKMSLKTAIEKGLKEEAYHITSDMVKKQAPLDIINEHLIPALDYVGKGFEQGTVFLPQLLVSAETAKAAFAILKDSLAKSGEQGEKKDKVILATVKGDIHDIGKNIVKVLLENYGFDVIDMGKDVAPERITEKAKEENVQLVGLSALMTTTVVSMEETIRQLRKSVPGCQVMVGGAVLNQEYADMIGADFYGKDAMQSVYYAQRVFKGDKKEKMRLSLK</sequence>
<dbReference type="Gene3D" id="1.10.1240.10">
    <property type="entry name" value="Methionine synthase domain"/>
    <property type="match status" value="1"/>
</dbReference>
<dbReference type="InterPro" id="IPR000489">
    <property type="entry name" value="Pterin-binding_dom"/>
</dbReference>
<keyword evidence="12" id="KW-0949">S-adenosyl-L-methionine</keyword>
<evidence type="ECO:0000313" key="24">
    <source>
        <dbReference type="EMBL" id="TCS79137.1"/>
    </source>
</evidence>
<proteinExistence type="inferred from homology"/>
<keyword evidence="8 19" id="KW-0489">Methyltransferase</keyword>
<feature type="domain" description="Pterin-binding" evidence="21">
    <location>
        <begin position="317"/>
        <end position="568"/>
    </location>
</feature>
<dbReference type="PIRSF" id="PIRSF037472">
    <property type="entry name" value="DHPS_mtfrase"/>
    <property type="match status" value="1"/>
</dbReference>
<dbReference type="GO" id="GO:0031419">
    <property type="term" value="F:cobalamin binding"/>
    <property type="evidence" value="ECO:0007669"/>
    <property type="project" value="UniProtKB-KW"/>
</dbReference>
<feature type="binding site" evidence="19">
    <location>
        <position position="273"/>
    </location>
    <ligand>
        <name>Zn(2+)</name>
        <dbReference type="ChEBI" id="CHEBI:29105"/>
    </ligand>
</feature>
<dbReference type="Gene3D" id="3.20.20.330">
    <property type="entry name" value="Homocysteine-binding-like domain"/>
    <property type="match status" value="1"/>
</dbReference>
<dbReference type="RefSeq" id="WP_132380749.1">
    <property type="nucleotide sequence ID" value="NZ_SLZZ01000009.1"/>
</dbReference>
<keyword evidence="25" id="KW-1185">Reference proteome</keyword>
<dbReference type="InterPro" id="IPR036724">
    <property type="entry name" value="Cobalamin-bd_sf"/>
</dbReference>
<dbReference type="InterPro" id="IPR017215">
    <property type="entry name" value="MetH_bac"/>
</dbReference>
<evidence type="ECO:0000256" key="16">
    <source>
        <dbReference type="ARBA" id="ARBA00023285"/>
    </source>
</evidence>
<gene>
    <name evidence="24" type="ORF">EDD59_10969</name>
</gene>
<evidence type="ECO:0000256" key="7">
    <source>
        <dbReference type="ARBA" id="ARBA00013998"/>
    </source>
</evidence>
<evidence type="ECO:0000256" key="6">
    <source>
        <dbReference type="ARBA" id="ARBA00012032"/>
    </source>
</evidence>
<reference evidence="24 25" key="1">
    <citation type="submission" date="2019-03" db="EMBL/GenBank/DDBJ databases">
        <title>Genomic Encyclopedia of Type Strains, Phase IV (KMG-IV): sequencing the most valuable type-strain genomes for metagenomic binning, comparative biology and taxonomic classification.</title>
        <authorList>
            <person name="Goeker M."/>
        </authorList>
    </citation>
    <scope>NUCLEOTIDE SEQUENCE [LARGE SCALE GENOMIC DNA]</scope>
    <source>
        <strain evidence="24 25">DSM 29489</strain>
    </source>
</reference>
<feature type="domain" description="Hcy-binding" evidence="20">
    <location>
        <begin position="1"/>
        <end position="288"/>
    </location>
</feature>
<comment type="cofactor">
    <cofactor evidence="3">
        <name>methylcob(III)alamin</name>
        <dbReference type="ChEBI" id="CHEBI:28115"/>
    </cofactor>
</comment>
<keyword evidence="14 19" id="KW-0862">Zinc</keyword>
<evidence type="ECO:0000256" key="19">
    <source>
        <dbReference type="PROSITE-ProRule" id="PRU00333"/>
    </source>
</evidence>
<evidence type="ECO:0000256" key="5">
    <source>
        <dbReference type="ARBA" id="ARBA00010398"/>
    </source>
</evidence>
<keyword evidence="16" id="KW-0170">Cobalt</keyword>
<keyword evidence="10" id="KW-0846">Cobalamin</keyword>
<organism evidence="24 25">
    <name type="scientific">Muricomes intestini</name>
    <dbReference type="NCBI Taxonomy" id="1796634"/>
    <lineage>
        <taxon>Bacteria</taxon>
        <taxon>Bacillati</taxon>
        <taxon>Bacillota</taxon>
        <taxon>Clostridia</taxon>
        <taxon>Lachnospirales</taxon>
        <taxon>Lachnospiraceae</taxon>
        <taxon>Muricomes</taxon>
    </lineage>
</organism>
<comment type="similarity">
    <text evidence="5">Belongs to the vitamin-B12 dependent methionine synthase family.</text>
</comment>
<evidence type="ECO:0000259" key="20">
    <source>
        <dbReference type="PROSITE" id="PS50970"/>
    </source>
</evidence>
<keyword evidence="9" id="KW-0028">Amino-acid biosynthesis</keyword>
<evidence type="ECO:0000256" key="3">
    <source>
        <dbReference type="ARBA" id="ARBA00001956"/>
    </source>
</evidence>
<dbReference type="InterPro" id="IPR006158">
    <property type="entry name" value="Cobalamin-bd"/>
</dbReference>
<feature type="domain" description="B12-binding" evidence="22">
    <location>
        <begin position="675"/>
        <end position="804"/>
    </location>
</feature>
<dbReference type="InterPro" id="IPR003759">
    <property type="entry name" value="Cbl-bd_cap"/>
</dbReference>
<dbReference type="GO" id="GO:0050667">
    <property type="term" value="P:homocysteine metabolic process"/>
    <property type="evidence" value="ECO:0007669"/>
    <property type="project" value="TreeGrafter"/>
</dbReference>
<dbReference type="PANTHER" id="PTHR45833">
    <property type="entry name" value="METHIONINE SYNTHASE"/>
    <property type="match status" value="1"/>
</dbReference>
<evidence type="ECO:0000256" key="4">
    <source>
        <dbReference type="ARBA" id="ARBA00005178"/>
    </source>
</evidence>
<dbReference type="PROSITE" id="PS51332">
    <property type="entry name" value="B12_BINDING"/>
    <property type="match status" value="1"/>
</dbReference>
<comment type="pathway">
    <text evidence="4">Amino-acid biosynthesis; L-methionine biosynthesis via de novo pathway; L-methionine from L-homocysteine (MetH route): step 1/1.</text>
</comment>
<evidence type="ECO:0000256" key="18">
    <source>
        <dbReference type="ARBA" id="ARBA00031040"/>
    </source>
</evidence>
<dbReference type="PANTHER" id="PTHR45833:SF1">
    <property type="entry name" value="METHIONINE SYNTHASE"/>
    <property type="match status" value="1"/>
</dbReference>
<evidence type="ECO:0000259" key="21">
    <source>
        <dbReference type="PROSITE" id="PS50972"/>
    </source>
</evidence>
<comment type="cofactor">
    <cofactor evidence="2 19">
        <name>Zn(2+)</name>
        <dbReference type="ChEBI" id="CHEBI:29105"/>
    </cofactor>
</comment>
<dbReference type="InterPro" id="IPR011005">
    <property type="entry name" value="Dihydropteroate_synth-like_sf"/>
</dbReference>
<dbReference type="EMBL" id="SLZZ01000009">
    <property type="protein sequence ID" value="TCS79137.1"/>
    <property type="molecule type" value="Genomic_DNA"/>
</dbReference>
<dbReference type="InterPro" id="IPR003726">
    <property type="entry name" value="HCY_dom"/>
</dbReference>
<dbReference type="SUPFAM" id="SSF51717">
    <property type="entry name" value="Dihydropteroate synthetase-like"/>
    <property type="match status" value="1"/>
</dbReference>
<dbReference type="PROSITE" id="PS50970">
    <property type="entry name" value="HCY"/>
    <property type="match status" value="1"/>
</dbReference>
<dbReference type="GO" id="GO:0046653">
    <property type="term" value="P:tetrahydrofolate metabolic process"/>
    <property type="evidence" value="ECO:0007669"/>
    <property type="project" value="TreeGrafter"/>
</dbReference>
<dbReference type="PROSITE" id="PS51337">
    <property type="entry name" value="B12_BINDING_NTER"/>
    <property type="match status" value="1"/>
</dbReference>
<dbReference type="NCBIfam" id="NF005719">
    <property type="entry name" value="PRK07535.1"/>
    <property type="match status" value="1"/>
</dbReference>
<evidence type="ECO:0000259" key="22">
    <source>
        <dbReference type="PROSITE" id="PS51332"/>
    </source>
</evidence>
<dbReference type="Pfam" id="PF00809">
    <property type="entry name" value="Pterin_bind"/>
    <property type="match status" value="1"/>
</dbReference>
<feature type="domain" description="B12-binding N-terminal" evidence="23">
    <location>
        <begin position="580"/>
        <end position="673"/>
    </location>
</feature>
<dbReference type="EC" id="2.1.1.13" evidence="6"/>
<dbReference type="GO" id="GO:0008705">
    <property type="term" value="F:methionine synthase activity"/>
    <property type="evidence" value="ECO:0007669"/>
    <property type="project" value="UniProtKB-EC"/>
</dbReference>
<dbReference type="SMART" id="SM01018">
    <property type="entry name" value="B12-binding_2"/>
    <property type="match status" value="1"/>
</dbReference>
<protein>
    <recommendedName>
        <fullName evidence="7">Methionine synthase</fullName>
        <ecNumber evidence="6">2.1.1.13</ecNumber>
    </recommendedName>
    <alternativeName>
        <fullName evidence="18">5-methyltetrahydrofolate--homocysteine methyltransferase</fullName>
    </alternativeName>
</protein>
<dbReference type="GO" id="GO:0032259">
    <property type="term" value="P:methylation"/>
    <property type="evidence" value="ECO:0007669"/>
    <property type="project" value="UniProtKB-KW"/>
</dbReference>
<evidence type="ECO:0000256" key="9">
    <source>
        <dbReference type="ARBA" id="ARBA00022605"/>
    </source>
</evidence>
<accession>A0A4R3K8B9</accession>
<evidence type="ECO:0000256" key="12">
    <source>
        <dbReference type="ARBA" id="ARBA00022691"/>
    </source>
</evidence>
<dbReference type="InterPro" id="IPR036594">
    <property type="entry name" value="Meth_synthase_dom"/>
</dbReference>
<evidence type="ECO:0000256" key="1">
    <source>
        <dbReference type="ARBA" id="ARBA00001700"/>
    </source>
</evidence>
<dbReference type="InterPro" id="IPR036589">
    <property type="entry name" value="HCY_dom_sf"/>
</dbReference>
<evidence type="ECO:0000256" key="14">
    <source>
        <dbReference type="ARBA" id="ARBA00022833"/>
    </source>
</evidence>
<dbReference type="GO" id="GO:0046872">
    <property type="term" value="F:metal ion binding"/>
    <property type="evidence" value="ECO:0007669"/>
    <property type="project" value="UniProtKB-KW"/>
</dbReference>
<evidence type="ECO:0000256" key="8">
    <source>
        <dbReference type="ARBA" id="ARBA00022603"/>
    </source>
</evidence>
<keyword evidence="13 19" id="KW-0479">Metal-binding</keyword>
<dbReference type="Pfam" id="PF02574">
    <property type="entry name" value="S-methyl_trans"/>
    <property type="match status" value="1"/>
</dbReference>
<feature type="binding site" evidence="19">
    <location>
        <position position="208"/>
    </location>
    <ligand>
        <name>Zn(2+)</name>
        <dbReference type="ChEBI" id="CHEBI:29105"/>
    </ligand>
</feature>
<dbReference type="SUPFAM" id="SSF52242">
    <property type="entry name" value="Cobalamin (vitamin B12)-binding domain"/>
    <property type="match status" value="1"/>
</dbReference>
<dbReference type="Gene3D" id="3.40.50.280">
    <property type="entry name" value="Cobalamin-binding domain"/>
    <property type="match status" value="1"/>
</dbReference>
<dbReference type="SUPFAM" id="SSF82282">
    <property type="entry name" value="Homocysteine S-methyltransferase"/>
    <property type="match status" value="1"/>
</dbReference>
<keyword evidence="15" id="KW-0486">Methionine biosynthesis</keyword>
<evidence type="ECO:0000256" key="17">
    <source>
        <dbReference type="ARBA" id="ARBA00025552"/>
    </source>
</evidence>
<dbReference type="Pfam" id="PF02607">
    <property type="entry name" value="B12-binding_2"/>
    <property type="match status" value="1"/>
</dbReference>
<comment type="caution">
    <text evidence="24">The sequence shown here is derived from an EMBL/GenBank/DDBJ whole genome shotgun (WGS) entry which is preliminary data.</text>
</comment>
<evidence type="ECO:0000256" key="10">
    <source>
        <dbReference type="ARBA" id="ARBA00022628"/>
    </source>
</evidence>
<dbReference type="PROSITE" id="PS50972">
    <property type="entry name" value="PTERIN_BINDING"/>
    <property type="match status" value="1"/>
</dbReference>
<evidence type="ECO:0000256" key="11">
    <source>
        <dbReference type="ARBA" id="ARBA00022679"/>
    </source>
</evidence>
<feature type="binding site" evidence="19">
    <location>
        <position position="274"/>
    </location>
    <ligand>
        <name>Zn(2+)</name>
        <dbReference type="ChEBI" id="CHEBI:29105"/>
    </ligand>
</feature>
<dbReference type="SUPFAM" id="SSF47644">
    <property type="entry name" value="Methionine synthase domain"/>
    <property type="match status" value="1"/>
</dbReference>
<dbReference type="Proteomes" id="UP000295726">
    <property type="component" value="Unassembled WGS sequence"/>
</dbReference>
<dbReference type="InterPro" id="IPR050554">
    <property type="entry name" value="Met_Synthase/Corrinoid"/>
</dbReference>
<name>A0A4R3K8B9_9FIRM</name>
<dbReference type="GO" id="GO:0005829">
    <property type="term" value="C:cytosol"/>
    <property type="evidence" value="ECO:0007669"/>
    <property type="project" value="TreeGrafter"/>
</dbReference>
<evidence type="ECO:0000256" key="2">
    <source>
        <dbReference type="ARBA" id="ARBA00001947"/>
    </source>
</evidence>
<evidence type="ECO:0000256" key="15">
    <source>
        <dbReference type="ARBA" id="ARBA00023167"/>
    </source>
</evidence>
<evidence type="ECO:0000259" key="23">
    <source>
        <dbReference type="PROSITE" id="PS51337"/>
    </source>
</evidence>
<dbReference type="OrthoDB" id="9803687at2"/>